<dbReference type="OMA" id="HIMDWIS"/>
<dbReference type="PIRSF" id="PIRSF000654">
    <property type="entry name" value="Integrin-linked_kinase"/>
    <property type="match status" value="1"/>
</dbReference>
<dbReference type="CDD" id="cd00180">
    <property type="entry name" value="PKc"/>
    <property type="match status" value="1"/>
</dbReference>
<evidence type="ECO:0000313" key="2">
    <source>
        <dbReference type="EMBL" id="EQC32651.1"/>
    </source>
</evidence>
<keyword evidence="2" id="KW-0808">Transferase</keyword>
<dbReference type="EMBL" id="JH767162">
    <property type="protein sequence ID" value="EQC32651.1"/>
    <property type="molecule type" value="Genomic_DNA"/>
</dbReference>
<dbReference type="Gene3D" id="1.10.510.10">
    <property type="entry name" value="Transferase(Phosphotransferase) domain 1"/>
    <property type="match status" value="1"/>
</dbReference>
<dbReference type="OrthoDB" id="4062651at2759"/>
<dbReference type="PROSITE" id="PS50011">
    <property type="entry name" value="PROTEIN_KINASE_DOM"/>
    <property type="match status" value="1"/>
</dbReference>
<keyword evidence="3" id="KW-1185">Reference proteome</keyword>
<dbReference type="VEuPathDB" id="FungiDB:SDRG_09627"/>
<dbReference type="GO" id="GO:0005524">
    <property type="term" value="F:ATP binding"/>
    <property type="evidence" value="ECO:0007669"/>
    <property type="project" value="InterPro"/>
</dbReference>
<proteinExistence type="predicted"/>
<dbReference type="STRING" id="1156394.T0QD40"/>
<keyword evidence="2" id="KW-0418">Kinase</keyword>
<dbReference type="GO" id="GO:0004674">
    <property type="term" value="F:protein serine/threonine kinase activity"/>
    <property type="evidence" value="ECO:0007669"/>
    <property type="project" value="UniProtKB-KW"/>
</dbReference>
<dbReference type="Proteomes" id="UP000030762">
    <property type="component" value="Unassembled WGS sequence"/>
</dbReference>
<dbReference type="PANTHER" id="PTHR44329">
    <property type="entry name" value="SERINE/THREONINE-PROTEIN KINASE TNNI3K-RELATED"/>
    <property type="match status" value="1"/>
</dbReference>
<evidence type="ECO:0000259" key="1">
    <source>
        <dbReference type="PROSITE" id="PS50011"/>
    </source>
</evidence>
<accession>T0QD40</accession>
<dbReference type="InterPro" id="IPR011009">
    <property type="entry name" value="Kinase-like_dom_sf"/>
</dbReference>
<sequence>MVRFPSLTVEEGKLVTKGLFYETGAGNIKVYLKSLPKYAHSDVRLLFDKEIALHDQLRHPNIVKLYDASPSSSEEPIMVFEYMDEGSLDTHFGGGANCFVGDRKVCIVRDIAQAIAYLHYNDMTHGNLLPSHVLLDSAKPTKLTGLCSNEQADSQLEISAVQLNVASCFYVAPEVILDDATYDPPADVFAFGCLMWCVDIVQEIYPTNGGDVIEFRHIMDWISSGGFDDVPREFSPSCPVWYTALAKQCMRCDPNERPTIQSVLCQFGENAP</sequence>
<dbReference type="GeneID" id="19950354"/>
<keyword evidence="2" id="KW-0723">Serine/threonine-protein kinase</keyword>
<dbReference type="eggNOG" id="KOG0197">
    <property type="taxonomic scope" value="Eukaryota"/>
</dbReference>
<dbReference type="InterPro" id="IPR051681">
    <property type="entry name" value="Ser/Thr_Kinases-Pseudokinases"/>
</dbReference>
<gene>
    <name evidence="2" type="ORF">SDRG_09627</name>
</gene>
<dbReference type="AlphaFoldDB" id="T0QD40"/>
<dbReference type="RefSeq" id="XP_008613795.1">
    <property type="nucleotide sequence ID" value="XM_008615573.1"/>
</dbReference>
<name>T0QD40_SAPDV</name>
<reference evidence="2 3" key="1">
    <citation type="submission" date="2012-04" db="EMBL/GenBank/DDBJ databases">
        <title>The Genome Sequence of Saprolegnia declina VS20.</title>
        <authorList>
            <consortium name="The Broad Institute Genome Sequencing Platform"/>
            <person name="Russ C."/>
            <person name="Nusbaum C."/>
            <person name="Tyler B."/>
            <person name="van West P."/>
            <person name="Dieguez-Uribeondo J."/>
            <person name="de Bruijn I."/>
            <person name="Tripathy S."/>
            <person name="Jiang R."/>
            <person name="Young S.K."/>
            <person name="Zeng Q."/>
            <person name="Gargeya S."/>
            <person name="Fitzgerald M."/>
            <person name="Haas B."/>
            <person name="Abouelleil A."/>
            <person name="Alvarado L."/>
            <person name="Arachchi H.M."/>
            <person name="Berlin A."/>
            <person name="Chapman S.B."/>
            <person name="Goldberg J."/>
            <person name="Griggs A."/>
            <person name="Gujja S."/>
            <person name="Hansen M."/>
            <person name="Howarth C."/>
            <person name="Imamovic A."/>
            <person name="Larimer J."/>
            <person name="McCowen C."/>
            <person name="Montmayeur A."/>
            <person name="Murphy C."/>
            <person name="Neiman D."/>
            <person name="Pearson M."/>
            <person name="Priest M."/>
            <person name="Roberts A."/>
            <person name="Saif S."/>
            <person name="Shea T."/>
            <person name="Sisk P."/>
            <person name="Sykes S."/>
            <person name="Wortman J."/>
            <person name="Nusbaum C."/>
            <person name="Birren B."/>
        </authorList>
    </citation>
    <scope>NUCLEOTIDE SEQUENCE [LARGE SCALE GENOMIC DNA]</scope>
    <source>
        <strain evidence="2 3">VS20</strain>
    </source>
</reference>
<dbReference type="InParanoid" id="T0QD40"/>
<evidence type="ECO:0000313" key="3">
    <source>
        <dbReference type="Proteomes" id="UP000030762"/>
    </source>
</evidence>
<dbReference type="PANTHER" id="PTHR44329:SF214">
    <property type="entry name" value="PROTEIN KINASE DOMAIN-CONTAINING PROTEIN"/>
    <property type="match status" value="1"/>
</dbReference>
<dbReference type="SUPFAM" id="SSF56112">
    <property type="entry name" value="Protein kinase-like (PK-like)"/>
    <property type="match status" value="1"/>
</dbReference>
<dbReference type="Pfam" id="PF00069">
    <property type="entry name" value="Pkinase"/>
    <property type="match status" value="1"/>
</dbReference>
<organism evidence="2 3">
    <name type="scientific">Saprolegnia diclina (strain VS20)</name>
    <dbReference type="NCBI Taxonomy" id="1156394"/>
    <lineage>
        <taxon>Eukaryota</taxon>
        <taxon>Sar</taxon>
        <taxon>Stramenopiles</taxon>
        <taxon>Oomycota</taxon>
        <taxon>Saprolegniomycetes</taxon>
        <taxon>Saprolegniales</taxon>
        <taxon>Saprolegniaceae</taxon>
        <taxon>Saprolegnia</taxon>
    </lineage>
</organism>
<protein>
    <submittedName>
        <fullName evidence="2">Serine/threonine protein kinase</fullName>
    </submittedName>
</protein>
<feature type="domain" description="Protein kinase" evidence="1">
    <location>
        <begin position="1"/>
        <end position="272"/>
    </location>
</feature>
<dbReference type="InterPro" id="IPR000719">
    <property type="entry name" value="Prot_kinase_dom"/>
</dbReference>